<sequence length="55" mass="6259">MSAATNRCGLCGITRRQHDELWVGLVPHRWTPPTVAQILARQQRAIPGQRDRRAL</sequence>
<accession>A0ABW6GS27</accession>
<dbReference type="RefSeq" id="WP_380329442.1">
    <property type="nucleotide sequence ID" value="NZ_JBHYPW010000056.1"/>
</dbReference>
<evidence type="ECO:0000313" key="2">
    <source>
        <dbReference type="Proteomes" id="UP001599542"/>
    </source>
</evidence>
<evidence type="ECO:0000313" key="1">
    <source>
        <dbReference type="EMBL" id="MFE1355278.1"/>
    </source>
</evidence>
<dbReference type="EMBL" id="JBHYPX010000058">
    <property type="protein sequence ID" value="MFE1355278.1"/>
    <property type="molecule type" value="Genomic_DNA"/>
</dbReference>
<protein>
    <submittedName>
        <fullName evidence="1">Uncharacterized protein</fullName>
    </submittedName>
</protein>
<proteinExistence type="predicted"/>
<name>A0ABW6GS27_9ACTN</name>
<reference evidence="1 2" key="1">
    <citation type="submission" date="2024-09" db="EMBL/GenBank/DDBJ databases">
        <title>The Natural Products Discovery Center: Release of the First 8490 Sequenced Strains for Exploring Actinobacteria Biosynthetic Diversity.</title>
        <authorList>
            <person name="Kalkreuter E."/>
            <person name="Kautsar S.A."/>
            <person name="Yang D."/>
            <person name="Bader C.D."/>
            <person name="Teijaro C.N."/>
            <person name="Fluegel L."/>
            <person name="Davis C.M."/>
            <person name="Simpson J.R."/>
            <person name="Lauterbach L."/>
            <person name="Steele A.D."/>
            <person name="Gui C."/>
            <person name="Meng S."/>
            <person name="Li G."/>
            <person name="Viehrig K."/>
            <person name="Ye F."/>
            <person name="Su P."/>
            <person name="Kiefer A.F."/>
            <person name="Nichols A."/>
            <person name="Cepeda A.J."/>
            <person name="Yan W."/>
            <person name="Fan B."/>
            <person name="Jiang Y."/>
            <person name="Adhikari A."/>
            <person name="Zheng C.-J."/>
            <person name="Schuster L."/>
            <person name="Cowan T.M."/>
            <person name="Smanski M.J."/>
            <person name="Chevrette M.G."/>
            <person name="De Carvalho L.P.S."/>
            <person name="Shen B."/>
        </authorList>
    </citation>
    <scope>NUCLEOTIDE SEQUENCE [LARGE SCALE GENOMIC DNA]</scope>
    <source>
        <strain evidence="1 2">NPDC058753</strain>
    </source>
</reference>
<gene>
    <name evidence="1" type="ORF">ACFW6T_25130</name>
</gene>
<keyword evidence="2" id="KW-1185">Reference proteome</keyword>
<dbReference type="Proteomes" id="UP001599542">
    <property type="component" value="Unassembled WGS sequence"/>
</dbReference>
<organism evidence="1 2">
    <name type="scientific">Kitasatospora phosalacinea</name>
    <dbReference type="NCBI Taxonomy" id="2065"/>
    <lineage>
        <taxon>Bacteria</taxon>
        <taxon>Bacillati</taxon>
        <taxon>Actinomycetota</taxon>
        <taxon>Actinomycetes</taxon>
        <taxon>Kitasatosporales</taxon>
        <taxon>Streptomycetaceae</taxon>
        <taxon>Kitasatospora</taxon>
    </lineage>
</organism>
<comment type="caution">
    <text evidence="1">The sequence shown here is derived from an EMBL/GenBank/DDBJ whole genome shotgun (WGS) entry which is preliminary data.</text>
</comment>